<accession>A0ABP7DN18</accession>
<evidence type="ECO:0000313" key="2">
    <source>
        <dbReference type="EMBL" id="GAA3706732.1"/>
    </source>
</evidence>
<comment type="caution">
    <text evidence="2">The sequence shown here is derived from an EMBL/GenBank/DDBJ whole genome shotgun (WGS) entry which is preliminary data.</text>
</comment>
<evidence type="ECO:0000313" key="3">
    <source>
        <dbReference type="Proteomes" id="UP001501536"/>
    </source>
</evidence>
<proteinExistence type="predicted"/>
<organism evidence="2 3">
    <name type="scientific">Zhihengliuella alba</name>
    <dbReference type="NCBI Taxonomy" id="547018"/>
    <lineage>
        <taxon>Bacteria</taxon>
        <taxon>Bacillati</taxon>
        <taxon>Actinomycetota</taxon>
        <taxon>Actinomycetes</taxon>
        <taxon>Micrococcales</taxon>
        <taxon>Micrococcaceae</taxon>
        <taxon>Zhihengliuella</taxon>
    </lineage>
</organism>
<name>A0ABP7DN18_9MICC</name>
<sequence>MMTDTTSTPGPQPADLSARYGTTPPCAATGVPVDLRHGKTSGPDISFYAAGGLDPDFALERPKRASLWSRLKTRLAG</sequence>
<reference evidence="3" key="1">
    <citation type="journal article" date="2019" name="Int. J. Syst. Evol. Microbiol.">
        <title>The Global Catalogue of Microorganisms (GCM) 10K type strain sequencing project: providing services to taxonomists for standard genome sequencing and annotation.</title>
        <authorList>
            <consortium name="The Broad Institute Genomics Platform"/>
            <consortium name="The Broad Institute Genome Sequencing Center for Infectious Disease"/>
            <person name="Wu L."/>
            <person name="Ma J."/>
        </authorList>
    </citation>
    <scope>NUCLEOTIDE SEQUENCE [LARGE SCALE GENOMIC DNA]</scope>
    <source>
        <strain evidence="3">JCM 16961</strain>
    </source>
</reference>
<dbReference type="EMBL" id="BAABCJ010000005">
    <property type="protein sequence ID" value="GAA3706732.1"/>
    <property type="molecule type" value="Genomic_DNA"/>
</dbReference>
<evidence type="ECO:0000256" key="1">
    <source>
        <dbReference type="SAM" id="MobiDB-lite"/>
    </source>
</evidence>
<dbReference type="RefSeq" id="WP_344883975.1">
    <property type="nucleotide sequence ID" value="NZ_BAABCJ010000005.1"/>
</dbReference>
<feature type="region of interest" description="Disordered" evidence="1">
    <location>
        <begin position="1"/>
        <end position="25"/>
    </location>
</feature>
<gene>
    <name evidence="2" type="ORF">GCM10022377_20630</name>
</gene>
<keyword evidence="3" id="KW-1185">Reference proteome</keyword>
<dbReference type="Proteomes" id="UP001501536">
    <property type="component" value="Unassembled WGS sequence"/>
</dbReference>
<protein>
    <submittedName>
        <fullName evidence="2">Uncharacterized protein</fullName>
    </submittedName>
</protein>